<evidence type="ECO:0000313" key="2">
    <source>
        <dbReference type="EMBL" id="SER29091.1"/>
    </source>
</evidence>
<dbReference type="STRING" id="1855383.SAMN05216548_114119"/>
<feature type="region of interest" description="Disordered" evidence="1">
    <location>
        <begin position="1"/>
        <end position="26"/>
    </location>
</feature>
<dbReference type="AlphaFoldDB" id="A0A1H9MZT6"/>
<feature type="compositionally biased region" description="Basic and acidic residues" evidence="1">
    <location>
        <begin position="16"/>
        <end position="26"/>
    </location>
</feature>
<proteinExistence type="predicted"/>
<name>A0A1H9MZT6_9HYPH</name>
<dbReference type="GO" id="GO:0006355">
    <property type="term" value="P:regulation of DNA-templated transcription"/>
    <property type="evidence" value="ECO:0007669"/>
    <property type="project" value="InterPro"/>
</dbReference>
<evidence type="ECO:0000256" key="1">
    <source>
        <dbReference type="SAM" id="MobiDB-lite"/>
    </source>
</evidence>
<dbReference type="SUPFAM" id="SSF47598">
    <property type="entry name" value="Ribbon-helix-helix"/>
    <property type="match status" value="1"/>
</dbReference>
<accession>A0A1H9MZT6</accession>
<dbReference type="Gene3D" id="1.10.1220.10">
    <property type="entry name" value="Met repressor-like"/>
    <property type="match status" value="1"/>
</dbReference>
<dbReference type="Proteomes" id="UP000199647">
    <property type="component" value="Unassembled WGS sequence"/>
</dbReference>
<dbReference type="InterPro" id="IPR010985">
    <property type="entry name" value="Ribbon_hlx_hlx"/>
</dbReference>
<sequence length="72" mass="8346">MDRAVDQSSHRRRMAQHREQRKAEGFREANVWLRQDTLAEIDELVASGQFRNRSEAIAAAAQAFFKEKTLNT</sequence>
<evidence type="ECO:0000313" key="3">
    <source>
        <dbReference type="Proteomes" id="UP000199647"/>
    </source>
</evidence>
<reference evidence="2 3" key="1">
    <citation type="submission" date="2016-10" db="EMBL/GenBank/DDBJ databases">
        <authorList>
            <person name="de Groot N.N."/>
        </authorList>
    </citation>
    <scope>NUCLEOTIDE SEQUENCE [LARGE SCALE GENOMIC DNA]</scope>
    <source>
        <strain evidence="2 3">A52C2</strain>
    </source>
</reference>
<protein>
    <submittedName>
        <fullName evidence="2">Ribbon-helix-helix protein, copG family</fullName>
    </submittedName>
</protein>
<keyword evidence="3" id="KW-1185">Reference proteome</keyword>
<dbReference type="EMBL" id="FOFG01000014">
    <property type="protein sequence ID" value="SER29091.1"/>
    <property type="molecule type" value="Genomic_DNA"/>
</dbReference>
<organism evidence="2 3">
    <name type="scientific">Faunimonas pinastri</name>
    <dbReference type="NCBI Taxonomy" id="1855383"/>
    <lineage>
        <taxon>Bacteria</taxon>
        <taxon>Pseudomonadati</taxon>
        <taxon>Pseudomonadota</taxon>
        <taxon>Alphaproteobacteria</taxon>
        <taxon>Hyphomicrobiales</taxon>
        <taxon>Afifellaceae</taxon>
        <taxon>Faunimonas</taxon>
    </lineage>
</organism>
<dbReference type="InterPro" id="IPR013321">
    <property type="entry name" value="Arc_rbn_hlx_hlx"/>
</dbReference>
<gene>
    <name evidence="2" type="ORF">SAMN05216548_114119</name>
</gene>